<gene>
    <name evidence="2" type="ORF">QBC36DRAFT_315961</name>
</gene>
<reference evidence="2" key="2">
    <citation type="submission" date="2023-05" db="EMBL/GenBank/DDBJ databases">
        <authorList>
            <consortium name="Lawrence Berkeley National Laboratory"/>
            <person name="Steindorff A."/>
            <person name="Hensen N."/>
            <person name="Bonometti L."/>
            <person name="Westerberg I."/>
            <person name="Brannstrom I.O."/>
            <person name="Guillou S."/>
            <person name="Cros-Aarteil S."/>
            <person name="Calhoun S."/>
            <person name="Haridas S."/>
            <person name="Kuo A."/>
            <person name="Mondo S."/>
            <person name="Pangilinan J."/>
            <person name="Riley R."/>
            <person name="Labutti K."/>
            <person name="Andreopoulos B."/>
            <person name="Lipzen A."/>
            <person name="Chen C."/>
            <person name="Yanf M."/>
            <person name="Daum C."/>
            <person name="Ng V."/>
            <person name="Clum A."/>
            <person name="Ohm R."/>
            <person name="Martin F."/>
            <person name="Silar P."/>
            <person name="Natvig D."/>
            <person name="Lalanne C."/>
            <person name="Gautier V."/>
            <person name="Ament-Velasquez S.L."/>
            <person name="Kruys A."/>
            <person name="Hutchinson M.I."/>
            <person name="Powell A.J."/>
            <person name="Barry K."/>
            <person name="Miller A.N."/>
            <person name="Grigoriev I.V."/>
            <person name="Debuchy R."/>
            <person name="Gladieux P."/>
            <person name="Thoren M.H."/>
            <person name="Johannesson H."/>
        </authorList>
    </citation>
    <scope>NUCLEOTIDE SEQUENCE</scope>
    <source>
        <strain evidence="2">CBS 892.96</strain>
    </source>
</reference>
<feature type="chain" id="PRO_5043008770" evidence="1">
    <location>
        <begin position="26"/>
        <end position="105"/>
    </location>
</feature>
<keyword evidence="1" id="KW-0732">Signal</keyword>
<organism evidence="2 3">
    <name type="scientific">Triangularia setosa</name>
    <dbReference type="NCBI Taxonomy" id="2587417"/>
    <lineage>
        <taxon>Eukaryota</taxon>
        <taxon>Fungi</taxon>
        <taxon>Dikarya</taxon>
        <taxon>Ascomycota</taxon>
        <taxon>Pezizomycotina</taxon>
        <taxon>Sordariomycetes</taxon>
        <taxon>Sordariomycetidae</taxon>
        <taxon>Sordariales</taxon>
        <taxon>Podosporaceae</taxon>
        <taxon>Triangularia</taxon>
    </lineage>
</organism>
<evidence type="ECO:0000313" key="3">
    <source>
        <dbReference type="Proteomes" id="UP001302321"/>
    </source>
</evidence>
<name>A0AAN6VX09_9PEZI</name>
<dbReference type="AlphaFoldDB" id="A0AAN6VX09"/>
<proteinExistence type="predicted"/>
<protein>
    <submittedName>
        <fullName evidence="2">Uncharacterized protein</fullName>
    </submittedName>
</protein>
<dbReference type="EMBL" id="MU866599">
    <property type="protein sequence ID" value="KAK4171258.1"/>
    <property type="molecule type" value="Genomic_DNA"/>
</dbReference>
<evidence type="ECO:0000256" key="1">
    <source>
        <dbReference type="SAM" id="SignalP"/>
    </source>
</evidence>
<accession>A0AAN6VX09</accession>
<reference evidence="2" key="1">
    <citation type="journal article" date="2023" name="Mol. Phylogenet. Evol.">
        <title>Genome-scale phylogeny and comparative genomics of the fungal order Sordariales.</title>
        <authorList>
            <person name="Hensen N."/>
            <person name="Bonometti L."/>
            <person name="Westerberg I."/>
            <person name="Brannstrom I.O."/>
            <person name="Guillou S."/>
            <person name="Cros-Aarteil S."/>
            <person name="Calhoun S."/>
            <person name="Haridas S."/>
            <person name="Kuo A."/>
            <person name="Mondo S."/>
            <person name="Pangilinan J."/>
            <person name="Riley R."/>
            <person name="LaButti K."/>
            <person name="Andreopoulos B."/>
            <person name="Lipzen A."/>
            <person name="Chen C."/>
            <person name="Yan M."/>
            <person name="Daum C."/>
            <person name="Ng V."/>
            <person name="Clum A."/>
            <person name="Steindorff A."/>
            <person name="Ohm R.A."/>
            <person name="Martin F."/>
            <person name="Silar P."/>
            <person name="Natvig D.O."/>
            <person name="Lalanne C."/>
            <person name="Gautier V."/>
            <person name="Ament-Velasquez S.L."/>
            <person name="Kruys A."/>
            <person name="Hutchinson M.I."/>
            <person name="Powell A.J."/>
            <person name="Barry K."/>
            <person name="Miller A.N."/>
            <person name="Grigoriev I.V."/>
            <person name="Debuchy R."/>
            <person name="Gladieux P."/>
            <person name="Hiltunen Thoren M."/>
            <person name="Johannesson H."/>
        </authorList>
    </citation>
    <scope>NUCLEOTIDE SEQUENCE</scope>
    <source>
        <strain evidence="2">CBS 892.96</strain>
    </source>
</reference>
<evidence type="ECO:0000313" key="2">
    <source>
        <dbReference type="EMBL" id="KAK4171258.1"/>
    </source>
</evidence>
<dbReference type="Proteomes" id="UP001302321">
    <property type="component" value="Unassembled WGS sequence"/>
</dbReference>
<sequence length="105" mass="11141">MLHEIGTSTFTLFFFSSLAPTNVASTETLSISTVSTSLATHDPLIVLETFRVDEDAAIDVFGNGLGSRFSDDTTGPTTQEKCGDARVQCDTGNVPTYNTVGESLT</sequence>
<feature type="signal peptide" evidence="1">
    <location>
        <begin position="1"/>
        <end position="25"/>
    </location>
</feature>
<comment type="caution">
    <text evidence="2">The sequence shown here is derived from an EMBL/GenBank/DDBJ whole genome shotgun (WGS) entry which is preliminary data.</text>
</comment>
<keyword evidence="3" id="KW-1185">Reference proteome</keyword>